<keyword evidence="3" id="KW-0274">FAD</keyword>
<evidence type="ECO:0000256" key="4">
    <source>
        <dbReference type="ARBA" id="ARBA00023002"/>
    </source>
</evidence>
<dbReference type="PANTHER" id="PTHR43706">
    <property type="entry name" value="NADH DEHYDROGENASE"/>
    <property type="match status" value="1"/>
</dbReference>
<keyword evidence="2" id="KW-0285">Flavoprotein</keyword>
<dbReference type="GO" id="GO:0003954">
    <property type="term" value="F:NADH dehydrogenase activity"/>
    <property type="evidence" value="ECO:0007669"/>
    <property type="project" value="InterPro"/>
</dbReference>
<name>A0AAU7TFB5_9ACTN</name>
<evidence type="ECO:0000256" key="3">
    <source>
        <dbReference type="ARBA" id="ARBA00022827"/>
    </source>
</evidence>
<dbReference type="InterPro" id="IPR045024">
    <property type="entry name" value="NDH-2"/>
</dbReference>
<dbReference type="Gene3D" id="3.50.50.100">
    <property type="match status" value="1"/>
</dbReference>
<keyword evidence="4 7" id="KW-0560">Oxidoreductase</keyword>
<evidence type="ECO:0000256" key="1">
    <source>
        <dbReference type="ARBA" id="ARBA00005272"/>
    </source>
</evidence>
<dbReference type="EMBL" id="CP158165">
    <property type="protein sequence ID" value="XBV25452.1"/>
    <property type="molecule type" value="Genomic_DNA"/>
</dbReference>
<dbReference type="InterPro" id="IPR036188">
    <property type="entry name" value="FAD/NAD-bd_sf"/>
</dbReference>
<dbReference type="SUPFAM" id="SSF51905">
    <property type="entry name" value="FAD/NAD(P)-binding domain"/>
    <property type="match status" value="2"/>
</dbReference>
<feature type="domain" description="FAD/NAD(P)-binding" evidence="6">
    <location>
        <begin position="5"/>
        <end position="326"/>
    </location>
</feature>
<dbReference type="PRINTS" id="PR00368">
    <property type="entry name" value="FADPNR"/>
</dbReference>
<dbReference type="EC" id="1.6.5.-" evidence="7"/>
<dbReference type="InterPro" id="IPR023753">
    <property type="entry name" value="FAD/NAD-binding_dom"/>
</dbReference>
<dbReference type="PRINTS" id="PR00411">
    <property type="entry name" value="PNDRDTASEI"/>
</dbReference>
<accession>A0AAU7TFB5</accession>
<proteinExistence type="inferred from homology"/>
<sequence length="434" mass="47235">MSTARVVVVGAGFAGYHAARGLQRLAPDAEIVVINPTDYFLYLPLLPEVAAGVLEPRRICVSLPDRLPKVKLRLGAVTRIDINAHGVEWTDPDGHRRTTEFDRLVLASGSVNKLLPIPGVAEYAHGFRSISEALFLRDHITRQLELAAATNDKDERDARCTFVVVGAGYTGTEVAAQGQLFTRRLLKQLPALRNQRVRWVLADLAERLLPGLDPRMSATAERVLRKRGLEVRTRESVEYAAPDCLRMTNGEEIATRTLVWCVGVRPDPLVEGLSLPTDRGRLRVHETLVVEGRSHVFAVGDCAAVPDVTQPGSVTGMTAQHAQRQGKLVARNVAASLAGAELEGYEHHDLGFLVDLGGWQAAANPLKIPLSGLPAKTVTRGYHLLSLPGNRTRTATDWAINTAMPPRAVQLGLVTADQVRLDCTVPSSRPGSFR</sequence>
<evidence type="ECO:0000259" key="6">
    <source>
        <dbReference type="Pfam" id="PF07992"/>
    </source>
</evidence>
<dbReference type="AlphaFoldDB" id="A0AAU7TFB5"/>
<protein>
    <submittedName>
        <fullName evidence="7">NAD(P)/FAD-dependent oxidoreductase</fullName>
        <ecNumber evidence="7">1.6.5.-</ecNumber>
    </submittedName>
</protein>
<comment type="similarity">
    <text evidence="1">Belongs to the NADH dehydrogenase family.</text>
</comment>
<evidence type="ECO:0000256" key="5">
    <source>
        <dbReference type="ARBA" id="ARBA00023027"/>
    </source>
</evidence>
<reference evidence="7" key="1">
    <citation type="submission" date="2024-06" db="EMBL/GenBank/DDBJ databases">
        <title>Kribbella sp. strain HUAS MG21 genome sequences.</title>
        <authorList>
            <person name="Mo P."/>
        </authorList>
    </citation>
    <scope>NUCLEOTIDE SEQUENCE</scope>
    <source>
        <strain evidence="7">HUAS MG21</strain>
    </source>
</reference>
<dbReference type="Pfam" id="PF07992">
    <property type="entry name" value="Pyr_redox_2"/>
    <property type="match status" value="1"/>
</dbReference>
<dbReference type="PANTHER" id="PTHR43706:SF45">
    <property type="entry name" value="NADH DEHYDROGENASE-LIKE PROTEIN RV1812C"/>
    <property type="match status" value="1"/>
</dbReference>
<dbReference type="RefSeq" id="WP_350278264.1">
    <property type="nucleotide sequence ID" value="NZ_CP158165.1"/>
</dbReference>
<gene>
    <name evidence="7" type="ORF">ABN611_03315</name>
</gene>
<keyword evidence="5" id="KW-0520">NAD</keyword>
<evidence type="ECO:0000313" key="7">
    <source>
        <dbReference type="EMBL" id="XBV25452.1"/>
    </source>
</evidence>
<organism evidence="7">
    <name type="scientific">Kribbella sp. HUAS MG21</name>
    <dbReference type="NCBI Taxonomy" id="3160966"/>
    <lineage>
        <taxon>Bacteria</taxon>
        <taxon>Bacillati</taxon>
        <taxon>Actinomycetota</taxon>
        <taxon>Actinomycetes</taxon>
        <taxon>Propionibacteriales</taxon>
        <taxon>Kribbellaceae</taxon>
        <taxon>Kribbella</taxon>
    </lineage>
</organism>
<evidence type="ECO:0000256" key="2">
    <source>
        <dbReference type="ARBA" id="ARBA00022630"/>
    </source>
</evidence>